<accession>A0ABS8S8U4</accession>
<sequence>MLVVGVVGGKVDVPEDVPGGLIDGQEKPIEPTSTSHTHPDTFKVVSLTQNGQPQNDAIDSTVPTKREKPNAHKRKATQKKKAEFRASQIANDQVLGWLHSITESDEDPKEADHFIYDQPQQTLNLNPETPNDVQNPTLIACDPPDPVFAVCNLNTSGCRDFDADEYKQVILEDDIDSDSEEEPKNTIDDAYAMQLLQAFGTTTSQMSDAQVKKFTDRQGLSPRGVSHFSPGPGTGPLATRTRLRVKNRHPHD</sequence>
<evidence type="ECO:0000313" key="3">
    <source>
        <dbReference type="Proteomes" id="UP000823775"/>
    </source>
</evidence>
<reference evidence="2 3" key="1">
    <citation type="journal article" date="2021" name="BMC Genomics">
        <title>Datura genome reveals duplications of psychoactive alkaloid biosynthetic genes and high mutation rate following tissue culture.</title>
        <authorList>
            <person name="Rajewski A."/>
            <person name="Carter-House D."/>
            <person name="Stajich J."/>
            <person name="Litt A."/>
        </authorList>
    </citation>
    <scope>NUCLEOTIDE SEQUENCE [LARGE SCALE GENOMIC DNA]</scope>
    <source>
        <strain evidence="2">AR-01</strain>
    </source>
</reference>
<organism evidence="2 3">
    <name type="scientific">Datura stramonium</name>
    <name type="common">Jimsonweed</name>
    <name type="synonym">Common thornapple</name>
    <dbReference type="NCBI Taxonomy" id="4076"/>
    <lineage>
        <taxon>Eukaryota</taxon>
        <taxon>Viridiplantae</taxon>
        <taxon>Streptophyta</taxon>
        <taxon>Embryophyta</taxon>
        <taxon>Tracheophyta</taxon>
        <taxon>Spermatophyta</taxon>
        <taxon>Magnoliopsida</taxon>
        <taxon>eudicotyledons</taxon>
        <taxon>Gunneridae</taxon>
        <taxon>Pentapetalae</taxon>
        <taxon>asterids</taxon>
        <taxon>lamiids</taxon>
        <taxon>Solanales</taxon>
        <taxon>Solanaceae</taxon>
        <taxon>Solanoideae</taxon>
        <taxon>Datureae</taxon>
        <taxon>Datura</taxon>
    </lineage>
</organism>
<dbReference type="Proteomes" id="UP000823775">
    <property type="component" value="Unassembled WGS sequence"/>
</dbReference>
<feature type="compositionally biased region" description="Polar residues" evidence="1">
    <location>
        <begin position="46"/>
        <end position="63"/>
    </location>
</feature>
<feature type="compositionally biased region" description="Basic residues" evidence="1">
    <location>
        <begin position="241"/>
        <end position="252"/>
    </location>
</feature>
<evidence type="ECO:0000313" key="2">
    <source>
        <dbReference type="EMBL" id="MCD7455248.1"/>
    </source>
</evidence>
<feature type="region of interest" description="Disordered" evidence="1">
    <location>
        <begin position="215"/>
        <end position="252"/>
    </location>
</feature>
<dbReference type="EMBL" id="JACEIK010000333">
    <property type="protein sequence ID" value="MCD7455248.1"/>
    <property type="molecule type" value="Genomic_DNA"/>
</dbReference>
<proteinExistence type="predicted"/>
<evidence type="ECO:0000256" key="1">
    <source>
        <dbReference type="SAM" id="MobiDB-lite"/>
    </source>
</evidence>
<comment type="caution">
    <text evidence="2">The sequence shown here is derived from an EMBL/GenBank/DDBJ whole genome shotgun (WGS) entry which is preliminary data.</text>
</comment>
<gene>
    <name evidence="2" type="ORF">HAX54_027460</name>
</gene>
<feature type="region of interest" description="Disordered" evidence="1">
    <location>
        <begin position="17"/>
        <end position="81"/>
    </location>
</feature>
<name>A0ABS8S8U4_DATST</name>
<protein>
    <submittedName>
        <fullName evidence="2">Uncharacterized protein</fullName>
    </submittedName>
</protein>
<keyword evidence="3" id="KW-1185">Reference proteome</keyword>